<gene>
    <name evidence="4" type="ORF">ACFSMZ_09150</name>
</gene>
<dbReference type="InterPro" id="IPR045336">
    <property type="entry name" value="MmgE_PrpD_N"/>
</dbReference>
<dbReference type="Proteomes" id="UP001597373">
    <property type="component" value="Unassembled WGS sequence"/>
</dbReference>
<dbReference type="InterPro" id="IPR005656">
    <property type="entry name" value="MmgE_PrpD"/>
</dbReference>
<sequence>MSAVASPSSDTRESLSGIFAAYASSLDGAQVDDAALHALRRAMVDYLACVYAGNEQPASQAIRRWAAAEGGAAAATVVGSQVRLPASQAAFVNGAAAHSLDFDDGYTRGSVHPGGVIYSAALAAAEKYGASAADFIAGVVAGYDMMLRLAEAMHPTSALRGWHNTAVAGVLGAAVTAGRIRGLSPQQLRDAIGLATSFSGGIREYLNDGAEVKRLHPGKSARDGIVCAELAAEGITGPVESLEGADGLFRAMVDDRAKAGRVVEGLGKEFLITQAYFKPYPCCRHFHAVIDATLALRDEGVDPARVRGITIGLYEVGAHGHDHRTASNLLEAQMSAPCAVVTSLLHGFPSVSTFDPAVFTSAEAQRLLAATTVEVDDECQAIYPKIRSGIVTLELDDGTRVQKRVLEPRGEVANPLSDQDLSQKFMNNLPEHVSRDTAARLLDWIWNMKRDSDLSAMFPLLAGN</sequence>
<dbReference type="Gene3D" id="1.10.4100.10">
    <property type="entry name" value="2-methylcitrate dehydratase PrpD"/>
    <property type="match status" value="1"/>
</dbReference>
<evidence type="ECO:0000259" key="3">
    <source>
        <dbReference type="Pfam" id="PF19305"/>
    </source>
</evidence>
<dbReference type="SUPFAM" id="SSF103378">
    <property type="entry name" value="2-methylcitrate dehydratase PrpD"/>
    <property type="match status" value="1"/>
</dbReference>
<reference evidence="5" key="1">
    <citation type="journal article" date="2019" name="Int. J. Syst. Evol. Microbiol.">
        <title>The Global Catalogue of Microorganisms (GCM) 10K type strain sequencing project: providing services to taxonomists for standard genome sequencing and annotation.</title>
        <authorList>
            <consortium name="The Broad Institute Genomics Platform"/>
            <consortium name="The Broad Institute Genome Sequencing Center for Infectious Disease"/>
            <person name="Wu L."/>
            <person name="Ma J."/>
        </authorList>
    </citation>
    <scope>NUCLEOTIDE SEQUENCE [LARGE SCALE GENOMIC DNA]</scope>
    <source>
        <strain evidence="5">KCTC 23707</strain>
    </source>
</reference>
<proteinExistence type="inferred from homology"/>
<accession>A0ABW5DHR4</accession>
<comment type="caution">
    <text evidence="4">The sequence shown here is derived from an EMBL/GenBank/DDBJ whole genome shotgun (WGS) entry which is preliminary data.</text>
</comment>
<evidence type="ECO:0000259" key="2">
    <source>
        <dbReference type="Pfam" id="PF03972"/>
    </source>
</evidence>
<dbReference type="InterPro" id="IPR045337">
    <property type="entry name" value="MmgE_PrpD_C"/>
</dbReference>
<evidence type="ECO:0000313" key="5">
    <source>
        <dbReference type="Proteomes" id="UP001597373"/>
    </source>
</evidence>
<name>A0ABW5DHR4_9HYPH</name>
<feature type="domain" description="MmgE/PrpD C-terminal" evidence="3">
    <location>
        <begin position="280"/>
        <end position="443"/>
    </location>
</feature>
<dbReference type="InterPro" id="IPR042188">
    <property type="entry name" value="MmgE/PrpD_sf_2"/>
</dbReference>
<dbReference type="EMBL" id="JBHUIR010000030">
    <property type="protein sequence ID" value="MFD2259929.1"/>
    <property type="molecule type" value="Genomic_DNA"/>
</dbReference>
<feature type="domain" description="MmgE/PrpD N-terminal" evidence="2">
    <location>
        <begin position="19"/>
        <end position="256"/>
    </location>
</feature>
<dbReference type="InterPro" id="IPR042183">
    <property type="entry name" value="MmgE/PrpD_sf_1"/>
</dbReference>
<dbReference type="Pfam" id="PF03972">
    <property type="entry name" value="MmgE_PrpD_N"/>
    <property type="match status" value="1"/>
</dbReference>
<dbReference type="Pfam" id="PF19305">
    <property type="entry name" value="MmgE_PrpD_C"/>
    <property type="match status" value="1"/>
</dbReference>
<dbReference type="InterPro" id="IPR036148">
    <property type="entry name" value="MmgE/PrpD_sf"/>
</dbReference>
<protein>
    <submittedName>
        <fullName evidence="4">MmgE/PrpD family protein</fullName>
    </submittedName>
</protein>
<dbReference type="PANTHER" id="PTHR16943">
    <property type="entry name" value="2-METHYLCITRATE DEHYDRATASE-RELATED"/>
    <property type="match status" value="1"/>
</dbReference>
<dbReference type="RefSeq" id="WP_345099447.1">
    <property type="nucleotide sequence ID" value="NZ_BAABGS010000061.1"/>
</dbReference>
<dbReference type="PANTHER" id="PTHR16943:SF8">
    <property type="entry name" value="2-METHYLCITRATE DEHYDRATASE"/>
    <property type="match status" value="1"/>
</dbReference>
<keyword evidence="5" id="KW-1185">Reference proteome</keyword>
<comment type="similarity">
    <text evidence="1">Belongs to the PrpD family.</text>
</comment>
<dbReference type="Gene3D" id="3.30.1330.120">
    <property type="entry name" value="2-methylcitrate dehydratase PrpD"/>
    <property type="match status" value="1"/>
</dbReference>
<evidence type="ECO:0000313" key="4">
    <source>
        <dbReference type="EMBL" id="MFD2259929.1"/>
    </source>
</evidence>
<evidence type="ECO:0000256" key="1">
    <source>
        <dbReference type="ARBA" id="ARBA00006174"/>
    </source>
</evidence>
<organism evidence="4 5">
    <name type="scientific">Chelativorans composti</name>
    <dbReference type="NCBI Taxonomy" id="768533"/>
    <lineage>
        <taxon>Bacteria</taxon>
        <taxon>Pseudomonadati</taxon>
        <taxon>Pseudomonadota</taxon>
        <taxon>Alphaproteobacteria</taxon>
        <taxon>Hyphomicrobiales</taxon>
        <taxon>Phyllobacteriaceae</taxon>
        <taxon>Chelativorans</taxon>
    </lineage>
</organism>